<dbReference type="PANTHER" id="PTHR43033:SF1">
    <property type="entry name" value="TRNA(ILE)-LYSIDINE SYNTHASE-RELATED"/>
    <property type="match status" value="1"/>
</dbReference>
<comment type="caution">
    <text evidence="10">The sequence shown here is derived from an EMBL/GenBank/DDBJ whole genome shotgun (WGS) entry which is preliminary data.</text>
</comment>
<dbReference type="RefSeq" id="WP_187756302.1">
    <property type="nucleotide sequence ID" value="NZ_JABURY010000021.1"/>
</dbReference>
<evidence type="ECO:0000259" key="9">
    <source>
        <dbReference type="SMART" id="SM00977"/>
    </source>
</evidence>
<evidence type="ECO:0000256" key="8">
    <source>
        <dbReference type="HAMAP-Rule" id="MF_01161"/>
    </source>
</evidence>
<evidence type="ECO:0000256" key="3">
    <source>
        <dbReference type="ARBA" id="ARBA00022598"/>
    </source>
</evidence>
<evidence type="ECO:0000256" key="6">
    <source>
        <dbReference type="ARBA" id="ARBA00022840"/>
    </source>
</evidence>
<dbReference type="InterPro" id="IPR012094">
    <property type="entry name" value="tRNA_Ile_lys_synt"/>
</dbReference>
<comment type="catalytic activity">
    <reaction evidence="7 8">
        <text>cytidine(34) in tRNA(Ile2) + L-lysine + ATP = lysidine(34) in tRNA(Ile2) + AMP + diphosphate + H(+)</text>
        <dbReference type="Rhea" id="RHEA:43744"/>
        <dbReference type="Rhea" id="RHEA-COMP:10625"/>
        <dbReference type="Rhea" id="RHEA-COMP:10670"/>
        <dbReference type="ChEBI" id="CHEBI:15378"/>
        <dbReference type="ChEBI" id="CHEBI:30616"/>
        <dbReference type="ChEBI" id="CHEBI:32551"/>
        <dbReference type="ChEBI" id="CHEBI:33019"/>
        <dbReference type="ChEBI" id="CHEBI:82748"/>
        <dbReference type="ChEBI" id="CHEBI:83665"/>
        <dbReference type="ChEBI" id="CHEBI:456215"/>
        <dbReference type="EC" id="6.3.4.19"/>
    </reaction>
</comment>
<evidence type="ECO:0000256" key="7">
    <source>
        <dbReference type="ARBA" id="ARBA00048539"/>
    </source>
</evidence>
<name>A0ABR7R071_9GAMM</name>
<keyword evidence="6 8" id="KW-0067">ATP-binding</keyword>
<dbReference type="Gene3D" id="3.40.50.620">
    <property type="entry name" value="HUPs"/>
    <property type="match status" value="1"/>
</dbReference>
<dbReference type="PANTHER" id="PTHR43033">
    <property type="entry name" value="TRNA(ILE)-LYSIDINE SYNTHASE-RELATED"/>
    <property type="match status" value="1"/>
</dbReference>
<keyword evidence="5 8" id="KW-0547">Nucleotide-binding</keyword>
<evidence type="ECO:0000256" key="1">
    <source>
        <dbReference type="ARBA" id="ARBA00004496"/>
    </source>
</evidence>
<gene>
    <name evidence="8 10" type="primary">tilS</name>
    <name evidence="10" type="ORF">FcAc13_11185</name>
</gene>
<dbReference type="HAMAP" id="MF_01161">
    <property type="entry name" value="tRNA_Ile_lys_synt"/>
    <property type="match status" value="1"/>
</dbReference>
<comment type="similarity">
    <text evidence="8">Belongs to the tRNA(Ile)-lysidine synthase family.</text>
</comment>
<dbReference type="GO" id="GO:0032267">
    <property type="term" value="F:tRNA(Ile)-lysidine synthase activity"/>
    <property type="evidence" value="ECO:0007669"/>
    <property type="project" value="UniProtKB-EC"/>
</dbReference>
<dbReference type="NCBIfam" id="TIGR02433">
    <property type="entry name" value="lysidine_TilS_C"/>
    <property type="match status" value="1"/>
</dbReference>
<dbReference type="Proteomes" id="UP000651208">
    <property type="component" value="Unassembled WGS sequence"/>
</dbReference>
<proteinExistence type="inferred from homology"/>
<dbReference type="CDD" id="cd01992">
    <property type="entry name" value="TilS_N"/>
    <property type="match status" value="1"/>
</dbReference>
<keyword evidence="11" id="KW-1185">Reference proteome</keyword>
<comment type="subcellular location">
    <subcellularLocation>
        <location evidence="1 8">Cytoplasm</location>
    </subcellularLocation>
</comment>
<sequence>MGKRAITQAIEHTVLNRIGEHRDILVAYSGGIDSTVLVHALVRLKQQVLPELQLTAIYIHHGISTNADDWAKHCQQQCQLWQIPCVVEKVSLRLDQGNIEAQARAARYAAIAKHFNQQTILCTAQHLDDQCETFLLALKRGSGPAGLSAMPEQSLLADHLLLRPLLTICRHQIEQYAQAYHLQWIEDESNQDDHYDRNFLRLNVLPLLNQRWPHFSQMVVRSAELCQQQEQLLNELLAETLAQLTDKQKSLSIQPLLSFSAVKRNALLRMWLKCSQVIMPSRKQLAMIWQTVILAREDSNPTFLLADKQIRRYQNRLYLLPRYQDLRVNKLIWQLTNPLILPDNVGILSANSAQGNCRLPHENELVSVRFSAHGQLQIVGRNGSRSIKKLWQELNIPPWMRSRIPLIFYNETLITAVGVFVTQAGKGEQVRFIINDGDHLTSHVD</sequence>
<accession>A0ABR7R071</accession>
<evidence type="ECO:0000256" key="5">
    <source>
        <dbReference type="ARBA" id="ARBA00022741"/>
    </source>
</evidence>
<dbReference type="SUPFAM" id="SSF82829">
    <property type="entry name" value="MesJ substrate recognition domain-like"/>
    <property type="match status" value="1"/>
</dbReference>
<dbReference type="EMBL" id="JABURY010000021">
    <property type="protein sequence ID" value="MBC9131862.1"/>
    <property type="molecule type" value="Genomic_DNA"/>
</dbReference>
<protein>
    <recommendedName>
        <fullName evidence="8">tRNA(Ile)-lysidine synthase</fullName>
        <ecNumber evidence="8">6.3.4.19</ecNumber>
    </recommendedName>
    <alternativeName>
        <fullName evidence="8">tRNA(Ile)-2-lysyl-cytidine synthase</fullName>
    </alternativeName>
    <alternativeName>
        <fullName evidence="8">tRNA(Ile)-lysidine synthetase</fullName>
    </alternativeName>
</protein>
<dbReference type="Pfam" id="PF01171">
    <property type="entry name" value="ATP_bind_3"/>
    <property type="match status" value="1"/>
</dbReference>
<dbReference type="InterPro" id="IPR014729">
    <property type="entry name" value="Rossmann-like_a/b/a_fold"/>
</dbReference>
<dbReference type="NCBIfam" id="TIGR02432">
    <property type="entry name" value="lysidine_TilS_N"/>
    <property type="match status" value="1"/>
</dbReference>
<evidence type="ECO:0000313" key="11">
    <source>
        <dbReference type="Proteomes" id="UP000651208"/>
    </source>
</evidence>
<feature type="binding site" evidence="8">
    <location>
        <begin position="29"/>
        <end position="34"/>
    </location>
    <ligand>
        <name>ATP</name>
        <dbReference type="ChEBI" id="CHEBI:30616"/>
    </ligand>
</feature>
<evidence type="ECO:0000313" key="10">
    <source>
        <dbReference type="EMBL" id="MBC9131862.1"/>
    </source>
</evidence>
<dbReference type="SMART" id="SM00977">
    <property type="entry name" value="TilS_C"/>
    <property type="match status" value="1"/>
</dbReference>
<dbReference type="InterPro" id="IPR015262">
    <property type="entry name" value="tRNA_Ile_lys_synt_subst-bd"/>
</dbReference>
<keyword evidence="3 8" id="KW-0436">Ligase</keyword>
<keyword evidence="2 8" id="KW-0963">Cytoplasm</keyword>
<dbReference type="SUPFAM" id="SSF56037">
    <property type="entry name" value="PheT/TilS domain"/>
    <property type="match status" value="1"/>
</dbReference>
<dbReference type="Pfam" id="PF11734">
    <property type="entry name" value="TilS_C"/>
    <property type="match status" value="1"/>
</dbReference>
<organism evidence="10 11">
    <name type="scientific">Frischella japonica</name>
    <dbReference type="NCBI Taxonomy" id="2741544"/>
    <lineage>
        <taxon>Bacteria</taxon>
        <taxon>Pseudomonadati</taxon>
        <taxon>Pseudomonadota</taxon>
        <taxon>Gammaproteobacteria</taxon>
        <taxon>Orbales</taxon>
        <taxon>Orbaceae</taxon>
        <taxon>Frischella</taxon>
    </lineage>
</organism>
<dbReference type="EC" id="6.3.4.19" evidence="8"/>
<dbReference type="Gene3D" id="1.20.59.20">
    <property type="match status" value="1"/>
</dbReference>
<feature type="domain" description="Lysidine-tRNA(Ile) synthetase C-terminal" evidence="9">
    <location>
        <begin position="366"/>
        <end position="434"/>
    </location>
</feature>
<dbReference type="InterPro" id="IPR011063">
    <property type="entry name" value="TilS/TtcA_N"/>
</dbReference>
<evidence type="ECO:0000256" key="4">
    <source>
        <dbReference type="ARBA" id="ARBA00022694"/>
    </source>
</evidence>
<dbReference type="SUPFAM" id="SSF52402">
    <property type="entry name" value="Adenine nucleotide alpha hydrolases-like"/>
    <property type="match status" value="1"/>
</dbReference>
<dbReference type="InterPro" id="IPR012796">
    <property type="entry name" value="Lysidine-tRNA-synth_C"/>
</dbReference>
<evidence type="ECO:0000256" key="2">
    <source>
        <dbReference type="ARBA" id="ARBA00022490"/>
    </source>
</evidence>
<comment type="domain">
    <text evidence="8">The N-terminal region contains the highly conserved SGGXDS motif, predicted to be a P-loop motif involved in ATP binding.</text>
</comment>
<keyword evidence="4 8" id="KW-0819">tRNA processing</keyword>
<dbReference type="InterPro" id="IPR012795">
    <property type="entry name" value="tRNA_Ile_lys_synt_N"/>
</dbReference>
<dbReference type="NCBIfam" id="NF007942">
    <property type="entry name" value="PRK10660.1"/>
    <property type="match status" value="1"/>
</dbReference>
<reference evidence="10 11" key="1">
    <citation type="submission" date="2020-06" db="EMBL/GenBank/DDBJ databases">
        <title>Frischella cerana isolated from Apis cerana gut homogenate.</title>
        <authorList>
            <person name="Wolter L.A."/>
            <person name="Suenami S."/>
            <person name="Miyazaki R."/>
        </authorList>
    </citation>
    <scope>NUCLEOTIDE SEQUENCE [LARGE SCALE GENOMIC DNA]</scope>
    <source>
        <strain evidence="10 11">Ac13</strain>
    </source>
</reference>
<dbReference type="Pfam" id="PF09179">
    <property type="entry name" value="TilS"/>
    <property type="match status" value="1"/>
</dbReference>
<comment type="function">
    <text evidence="8">Ligates lysine onto the cytidine present at position 34 of the AUA codon-specific tRNA(Ile) that contains the anticodon CAU, in an ATP-dependent manner. Cytidine is converted to lysidine, thus changing the amino acid specificity of the tRNA from methionine to isoleucine.</text>
</comment>